<sequence length="126" mass="14092">MPASFARKVVPSLSKGHVTQFIDVLDEIVVENPRKGIEGANWIHSLLYVHGNYLDSLPDLKVKLMNLQRLVSTHSVIYMQLQKIAGRVELLTRLSNTDYHDESNVDVTGMGESDEVVESAVLSEDE</sequence>
<dbReference type="RefSeq" id="XP_012898429.1">
    <property type="nucleotide sequence ID" value="XM_013042975.1"/>
</dbReference>
<accession>D8M8J2</accession>
<dbReference type="Proteomes" id="UP000008312">
    <property type="component" value="Unassembled WGS sequence"/>
</dbReference>
<dbReference type="AlphaFoldDB" id="D8M8J2"/>
<keyword evidence="2" id="KW-1185">Reference proteome</keyword>
<dbReference type="GeneID" id="24921167"/>
<protein>
    <recommendedName>
        <fullName evidence="3">Small-subunit processome Utp12 domain-containing protein</fullName>
    </recommendedName>
</protein>
<name>D8M8J2_BLAHO</name>
<evidence type="ECO:0000313" key="1">
    <source>
        <dbReference type="EMBL" id="CBK24381.2"/>
    </source>
</evidence>
<organism evidence="1">
    <name type="scientific">Blastocystis hominis</name>
    <dbReference type="NCBI Taxonomy" id="12968"/>
    <lineage>
        <taxon>Eukaryota</taxon>
        <taxon>Sar</taxon>
        <taxon>Stramenopiles</taxon>
        <taxon>Bigyra</taxon>
        <taxon>Opalozoa</taxon>
        <taxon>Opalinata</taxon>
        <taxon>Blastocystidae</taxon>
        <taxon>Blastocystis</taxon>
    </lineage>
</organism>
<dbReference type="InParanoid" id="D8M8J2"/>
<reference evidence="1" key="1">
    <citation type="submission" date="2010-02" db="EMBL/GenBank/DDBJ databases">
        <title>Sequencing and annotation of the Blastocystis hominis genome.</title>
        <authorList>
            <person name="Wincker P."/>
        </authorList>
    </citation>
    <scope>NUCLEOTIDE SEQUENCE</scope>
    <source>
        <strain evidence="1">Singapore isolate B</strain>
    </source>
</reference>
<evidence type="ECO:0000313" key="2">
    <source>
        <dbReference type="Proteomes" id="UP000008312"/>
    </source>
</evidence>
<gene>
    <name evidence="1" type="ORF">GSBLH_T00004123001</name>
</gene>
<dbReference type="EMBL" id="FN668683">
    <property type="protein sequence ID" value="CBK24381.2"/>
    <property type="molecule type" value="Genomic_DNA"/>
</dbReference>
<evidence type="ECO:0008006" key="3">
    <source>
        <dbReference type="Google" id="ProtNLM"/>
    </source>
</evidence>
<proteinExistence type="predicted"/>